<feature type="transmembrane region" description="Helical" evidence="1">
    <location>
        <begin position="936"/>
        <end position="959"/>
    </location>
</feature>
<feature type="transmembrane region" description="Helical" evidence="1">
    <location>
        <begin position="713"/>
        <end position="734"/>
    </location>
</feature>
<dbReference type="SUPFAM" id="SSF57184">
    <property type="entry name" value="Growth factor receptor domain"/>
    <property type="match status" value="2"/>
</dbReference>
<keyword evidence="1" id="KW-0812">Transmembrane</keyword>
<feature type="transmembrane region" description="Helical" evidence="1">
    <location>
        <begin position="906"/>
        <end position="924"/>
    </location>
</feature>
<keyword evidence="1" id="KW-1133">Transmembrane helix</keyword>
<evidence type="ECO:0000256" key="1">
    <source>
        <dbReference type="SAM" id="Phobius"/>
    </source>
</evidence>
<dbReference type="Gene3D" id="2.10.50.10">
    <property type="entry name" value="Tumor Necrosis Factor Receptor, subunit A, domain 2"/>
    <property type="match status" value="2"/>
</dbReference>
<dbReference type="InterPro" id="IPR011050">
    <property type="entry name" value="Pectin_lyase_fold/virulence"/>
</dbReference>
<accession>A0A9W6ZCE8</accession>
<dbReference type="EMBL" id="BLQM01000010">
    <property type="protein sequence ID" value="GMH49666.1"/>
    <property type="molecule type" value="Genomic_DNA"/>
</dbReference>
<gene>
    <name evidence="3" type="ORF">TL16_g00578</name>
</gene>
<feature type="chain" id="PRO_5040934365" description="Tyrosine-protein kinase ephrin type A/B receptor-like domain-containing protein" evidence="2">
    <location>
        <begin position="19"/>
        <end position="1007"/>
    </location>
</feature>
<name>A0A9W6ZCE8_9STRA</name>
<feature type="transmembrane region" description="Helical" evidence="1">
    <location>
        <begin position="589"/>
        <end position="608"/>
    </location>
</feature>
<feature type="transmembrane region" description="Helical" evidence="1">
    <location>
        <begin position="684"/>
        <end position="701"/>
    </location>
</feature>
<evidence type="ECO:0000256" key="2">
    <source>
        <dbReference type="SAM" id="SignalP"/>
    </source>
</evidence>
<keyword evidence="2" id="KW-0732">Signal</keyword>
<evidence type="ECO:0000313" key="3">
    <source>
        <dbReference type="EMBL" id="GMH49666.1"/>
    </source>
</evidence>
<dbReference type="SMART" id="SM01411">
    <property type="entry name" value="Ephrin_rec_like"/>
    <property type="match status" value="5"/>
</dbReference>
<organism evidence="3 4">
    <name type="scientific">Triparma laevis f. inornata</name>
    <dbReference type="NCBI Taxonomy" id="1714386"/>
    <lineage>
        <taxon>Eukaryota</taxon>
        <taxon>Sar</taxon>
        <taxon>Stramenopiles</taxon>
        <taxon>Ochrophyta</taxon>
        <taxon>Bolidophyceae</taxon>
        <taxon>Parmales</taxon>
        <taxon>Triparmaceae</taxon>
        <taxon>Triparma</taxon>
    </lineage>
</organism>
<keyword evidence="1" id="KW-0472">Membrane</keyword>
<evidence type="ECO:0000313" key="4">
    <source>
        <dbReference type="Proteomes" id="UP001162640"/>
    </source>
</evidence>
<feature type="signal peptide" evidence="2">
    <location>
        <begin position="1"/>
        <end position="18"/>
    </location>
</feature>
<dbReference type="SUPFAM" id="SSF51126">
    <property type="entry name" value="Pectin lyase-like"/>
    <property type="match status" value="1"/>
</dbReference>
<sequence>MLYPFLLLVFLPLRATLSHPLDPPLLPSRNQSQFDRTLSTVAVSTSAVRSTVSAAAAGDTVLWEAAGEVLLQNWVADGWWLKRPLSLECSDKEATGERCTVDAGGSRMVLWIENTDTSGVTGPIELIGLRITGGGYSTSATTTVCGILILNSDVVMTDCEITSNSGSTTHPGGSAAGGIYIEASNVELNRVSFSDNLATSPAEFHGRDIFGNTGVVDMRGCFFEGGLESQPTNIFLAGAQATFKSSCEAGDVGVPLSLELPTLNSGTLNIVGTVASYAQDSSSCEPCNHGSYSSQFAQHCTLCPTGKFNELPGGKSIAACLNCTAGYFSATSGTVTCDGCPAGTSSTVIAASTSFVCATCSPGFFSQLGSSTCTSCTAGTYPNFEKSGCTPCEAGKYSGDESSSCSTCPTGKSSDAAASSCFCAPPFVESDGGCACGPGYYFDGGACSRCDNGLFKSVVGNGACVRCDLFVAGSTATREEVLPTSEESCICWFGEVLATDRCLDCPPEGTECAETGLTLESMKLQPGFWRTSPSSIDVLKCSNEAACTGNENSTCLPGYRGPLCELCEDGFALSAGACLSCEDGGVPTAIWGVVATLIILALAAWCFARRRVEQLKSLADGNGLSFTKTGLSYVQILATLSSTLLVEFGPYFGSLTKILAAFNLDFVSFLPLGCVTNMDHHSRLLMYTLIVAVFDVSCVVIRQYVLSRKAGQMLLTAAFFVNSLLLPQISMTIFDTFPCQEFDGDYGSFLVIDKTIDCTIAAHGKMRAYALSMIFVFPVGMPLFSLFLLRRKKHKLDPGQAEIEKKHLMRRDSSRHNALKETIGLREENEDIKHLRFLYESYEPKYWWYEVLEVYRKIILTGGLRLLERGGGTQYGVALLICALSLRTIAVKKPYVTHAANRVSEIASWGLMLTMIGAMVTAWNERADGKYSEKSGFTDALLVFVQVGGLSLAVAIAVYERSVLVQERALDKVLPAEVLVQERALDKVVTKVLPAEEIEMVRNDSKT</sequence>
<feature type="transmembrane region" description="Helical" evidence="1">
    <location>
        <begin position="769"/>
        <end position="789"/>
    </location>
</feature>
<reference evidence="4" key="1">
    <citation type="journal article" date="2023" name="Commun. Biol.">
        <title>Genome analysis of Parmales, the sister group of diatoms, reveals the evolutionary specialization of diatoms from phago-mixotrophs to photoautotrophs.</title>
        <authorList>
            <person name="Ban H."/>
            <person name="Sato S."/>
            <person name="Yoshikawa S."/>
            <person name="Yamada K."/>
            <person name="Nakamura Y."/>
            <person name="Ichinomiya M."/>
            <person name="Sato N."/>
            <person name="Blanc-Mathieu R."/>
            <person name="Endo H."/>
            <person name="Kuwata A."/>
            <person name="Ogata H."/>
        </authorList>
    </citation>
    <scope>NUCLEOTIDE SEQUENCE [LARGE SCALE GENOMIC DNA]</scope>
</reference>
<dbReference type="PANTHER" id="PTHR11319">
    <property type="entry name" value="G PROTEIN-COUPLED RECEPTOR-RELATED"/>
    <property type="match status" value="1"/>
</dbReference>
<dbReference type="Proteomes" id="UP001162640">
    <property type="component" value="Unassembled WGS sequence"/>
</dbReference>
<proteinExistence type="predicted"/>
<dbReference type="PANTHER" id="PTHR11319:SF35">
    <property type="entry name" value="OUTER MEMBRANE PROTEIN PMPC-RELATED"/>
    <property type="match status" value="1"/>
</dbReference>
<dbReference type="InterPro" id="IPR009030">
    <property type="entry name" value="Growth_fac_rcpt_cys_sf"/>
</dbReference>
<protein>
    <recommendedName>
        <fullName evidence="5">Tyrosine-protein kinase ephrin type A/B receptor-like domain-containing protein</fullName>
    </recommendedName>
</protein>
<comment type="caution">
    <text evidence="3">The sequence shown here is derived from an EMBL/GenBank/DDBJ whole genome shotgun (WGS) entry which is preliminary data.</text>
</comment>
<evidence type="ECO:0008006" key="5">
    <source>
        <dbReference type="Google" id="ProtNLM"/>
    </source>
</evidence>
<dbReference type="AlphaFoldDB" id="A0A9W6ZCE8"/>